<reference evidence="2" key="1">
    <citation type="submission" date="2022-08" db="EMBL/GenBank/DDBJ databases">
        <authorList>
            <person name="Li F."/>
        </authorList>
    </citation>
    <scope>NUCLEOTIDE SEQUENCE</scope>
    <source>
        <strain evidence="2">MQZ15Z-1</strain>
    </source>
</reference>
<dbReference type="EMBL" id="JANTHZ010000008">
    <property type="protein sequence ID" value="MCS0496864.1"/>
    <property type="molecule type" value="Genomic_DNA"/>
</dbReference>
<protein>
    <submittedName>
        <fullName evidence="2">Helix-turn-helix transcriptional regulator</fullName>
    </submittedName>
</protein>
<dbReference type="Proteomes" id="UP001151088">
    <property type="component" value="Unassembled WGS sequence"/>
</dbReference>
<proteinExistence type="predicted"/>
<dbReference type="SUPFAM" id="SSF47413">
    <property type="entry name" value="lambda repressor-like DNA-binding domains"/>
    <property type="match status" value="1"/>
</dbReference>
<dbReference type="Pfam" id="PF01381">
    <property type="entry name" value="HTH_3"/>
    <property type="match status" value="1"/>
</dbReference>
<dbReference type="Gene3D" id="1.10.260.40">
    <property type="entry name" value="lambda repressor-like DNA-binding domains"/>
    <property type="match status" value="1"/>
</dbReference>
<dbReference type="CDD" id="cd00093">
    <property type="entry name" value="HTH_XRE"/>
    <property type="match status" value="1"/>
</dbReference>
<organism evidence="2 3">
    <name type="scientific">Ancylobacter mangrovi</name>
    <dbReference type="NCBI Taxonomy" id="2972472"/>
    <lineage>
        <taxon>Bacteria</taxon>
        <taxon>Pseudomonadati</taxon>
        <taxon>Pseudomonadota</taxon>
        <taxon>Alphaproteobacteria</taxon>
        <taxon>Hyphomicrobiales</taxon>
        <taxon>Xanthobacteraceae</taxon>
        <taxon>Ancylobacter</taxon>
    </lineage>
</organism>
<gene>
    <name evidence="2" type="ORF">NVS89_17330</name>
</gene>
<feature type="domain" description="HTH cro/C1-type" evidence="1">
    <location>
        <begin position="8"/>
        <end position="62"/>
    </location>
</feature>
<dbReference type="InterPro" id="IPR001387">
    <property type="entry name" value="Cro/C1-type_HTH"/>
</dbReference>
<dbReference type="GO" id="GO:0003677">
    <property type="term" value="F:DNA binding"/>
    <property type="evidence" value="ECO:0007669"/>
    <property type="project" value="InterPro"/>
</dbReference>
<name>A0A9X2PGB2_9HYPH</name>
<evidence type="ECO:0000313" key="2">
    <source>
        <dbReference type="EMBL" id="MCS0496864.1"/>
    </source>
</evidence>
<evidence type="ECO:0000313" key="3">
    <source>
        <dbReference type="Proteomes" id="UP001151088"/>
    </source>
</evidence>
<sequence length="107" mass="11469">MEPFASNLRKRAEELGISNAEAARRAGLSERRYGNYISGRREPDLATLVRIATVLETSPNALLSFGAQVDVVGPKTKLLAAANVLTSADLETVSIMVEALASRRGAR</sequence>
<accession>A0A9X2PGB2</accession>
<dbReference type="AlphaFoldDB" id="A0A9X2PGB2"/>
<dbReference type="InterPro" id="IPR010982">
    <property type="entry name" value="Lambda_DNA-bd_dom_sf"/>
</dbReference>
<keyword evidence="3" id="KW-1185">Reference proteome</keyword>
<evidence type="ECO:0000259" key="1">
    <source>
        <dbReference type="PROSITE" id="PS50943"/>
    </source>
</evidence>
<dbReference type="SMART" id="SM00530">
    <property type="entry name" value="HTH_XRE"/>
    <property type="match status" value="1"/>
</dbReference>
<dbReference type="PROSITE" id="PS50943">
    <property type="entry name" value="HTH_CROC1"/>
    <property type="match status" value="1"/>
</dbReference>
<dbReference type="RefSeq" id="WP_258734023.1">
    <property type="nucleotide sequence ID" value="NZ_JANTHZ010000008.1"/>
</dbReference>
<comment type="caution">
    <text evidence="2">The sequence shown here is derived from an EMBL/GenBank/DDBJ whole genome shotgun (WGS) entry which is preliminary data.</text>
</comment>